<sequence length="125" mass="13505">MPEVITKVIYKPDPQSTEEYLVIVDHDQYKKWKEGGITIAISADPILAFQVFYSNQGNQGLLGKPSKQQLDTVFGTHKDDDVVLAILQKGKPQASEGIATSNFGATNVARGSISVNTRGKGNTGI</sequence>
<dbReference type="SUPFAM" id="SSF89895">
    <property type="entry name" value="FYSH domain"/>
    <property type="match status" value="1"/>
</dbReference>
<dbReference type="Proteomes" id="UP000807025">
    <property type="component" value="Unassembled WGS sequence"/>
</dbReference>
<evidence type="ECO:0000259" key="1">
    <source>
        <dbReference type="Pfam" id="PF01172"/>
    </source>
</evidence>
<keyword evidence="3" id="KW-1185">Reference proteome</keyword>
<feature type="domain" description="Ribosome maturation protein SDO1/SBDS N-terminal" evidence="1">
    <location>
        <begin position="6"/>
        <end position="96"/>
    </location>
</feature>
<proteinExistence type="predicted"/>
<reference evidence="2" key="1">
    <citation type="submission" date="2020-11" db="EMBL/GenBank/DDBJ databases">
        <authorList>
            <consortium name="DOE Joint Genome Institute"/>
            <person name="Ahrendt S."/>
            <person name="Riley R."/>
            <person name="Andreopoulos W."/>
            <person name="Labutti K."/>
            <person name="Pangilinan J."/>
            <person name="Ruiz-Duenas F.J."/>
            <person name="Barrasa J.M."/>
            <person name="Sanchez-Garcia M."/>
            <person name="Camarero S."/>
            <person name="Miyauchi S."/>
            <person name="Serrano A."/>
            <person name="Linde D."/>
            <person name="Babiker R."/>
            <person name="Drula E."/>
            <person name="Ayuso-Fernandez I."/>
            <person name="Pacheco R."/>
            <person name="Padilla G."/>
            <person name="Ferreira P."/>
            <person name="Barriuso J."/>
            <person name="Kellner H."/>
            <person name="Castanera R."/>
            <person name="Alfaro M."/>
            <person name="Ramirez L."/>
            <person name="Pisabarro A.G."/>
            <person name="Kuo A."/>
            <person name="Tritt A."/>
            <person name="Lipzen A."/>
            <person name="He G."/>
            <person name="Yan M."/>
            <person name="Ng V."/>
            <person name="Cullen D."/>
            <person name="Martin F."/>
            <person name="Rosso M.-N."/>
            <person name="Henrissat B."/>
            <person name="Hibbett D."/>
            <person name="Martinez A.T."/>
            <person name="Grigoriev I.V."/>
        </authorList>
    </citation>
    <scope>NUCLEOTIDE SEQUENCE</scope>
    <source>
        <strain evidence="2">ATCC 90797</strain>
    </source>
</reference>
<dbReference type="InterPro" id="IPR019783">
    <property type="entry name" value="SDO1/SBDS_N"/>
</dbReference>
<dbReference type="Pfam" id="PF01172">
    <property type="entry name" value="SBDS_N"/>
    <property type="match status" value="1"/>
</dbReference>
<dbReference type="EMBL" id="MU154536">
    <property type="protein sequence ID" value="KAF9498627.1"/>
    <property type="molecule type" value="Genomic_DNA"/>
</dbReference>
<evidence type="ECO:0000313" key="3">
    <source>
        <dbReference type="Proteomes" id="UP000807025"/>
    </source>
</evidence>
<organism evidence="2 3">
    <name type="scientific">Pleurotus eryngii</name>
    <name type="common">Boletus of the steppes</name>
    <dbReference type="NCBI Taxonomy" id="5323"/>
    <lineage>
        <taxon>Eukaryota</taxon>
        <taxon>Fungi</taxon>
        <taxon>Dikarya</taxon>
        <taxon>Basidiomycota</taxon>
        <taxon>Agaricomycotina</taxon>
        <taxon>Agaricomycetes</taxon>
        <taxon>Agaricomycetidae</taxon>
        <taxon>Agaricales</taxon>
        <taxon>Pleurotineae</taxon>
        <taxon>Pleurotaceae</taxon>
        <taxon>Pleurotus</taxon>
    </lineage>
</organism>
<accession>A0A9P6A1X5</accession>
<evidence type="ECO:0000313" key="2">
    <source>
        <dbReference type="EMBL" id="KAF9498627.1"/>
    </source>
</evidence>
<dbReference type="AlphaFoldDB" id="A0A9P6A1X5"/>
<gene>
    <name evidence="2" type="ORF">BDN71DRAFT_1385263</name>
</gene>
<comment type="caution">
    <text evidence="2">The sequence shown here is derived from an EMBL/GenBank/DDBJ whole genome shotgun (WGS) entry which is preliminary data.</text>
</comment>
<protein>
    <submittedName>
        <fullName evidence="2">DUF1960-domain-containing protein</fullName>
    </submittedName>
</protein>
<dbReference type="OrthoDB" id="2567806at2759"/>
<dbReference type="Gene3D" id="3.30.1250.10">
    <property type="entry name" value="Ribosome maturation protein SBDS, N-terminal domain"/>
    <property type="match status" value="1"/>
</dbReference>
<name>A0A9P6A1X5_PLEER</name>
<dbReference type="InterPro" id="IPR036786">
    <property type="entry name" value="Ribosome_mat_SBDS_N_sf"/>
</dbReference>